<dbReference type="AlphaFoldDB" id="A0A9D9HVD1"/>
<evidence type="ECO:0000259" key="1">
    <source>
        <dbReference type="PROSITE" id="PS50076"/>
    </source>
</evidence>
<dbReference type="SMART" id="SM00271">
    <property type="entry name" value="DnaJ"/>
    <property type="match status" value="1"/>
</dbReference>
<dbReference type="Pfam" id="PF05099">
    <property type="entry name" value="TerB"/>
    <property type="match status" value="1"/>
</dbReference>
<protein>
    <submittedName>
        <fullName evidence="2">TerB family tellurite resistance protein</fullName>
    </submittedName>
</protein>
<dbReference type="InterPro" id="IPR029024">
    <property type="entry name" value="TerB-like"/>
</dbReference>
<dbReference type="InterPro" id="IPR036869">
    <property type="entry name" value="J_dom_sf"/>
</dbReference>
<dbReference type="EMBL" id="JADIMG010000089">
    <property type="protein sequence ID" value="MBO8460543.1"/>
    <property type="molecule type" value="Genomic_DNA"/>
</dbReference>
<dbReference type="Proteomes" id="UP000823641">
    <property type="component" value="Unassembled WGS sequence"/>
</dbReference>
<name>A0A9D9HVD1_9BACT</name>
<dbReference type="CDD" id="cd07177">
    <property type="entry name" value="terB_like"/>
    <property type="match status" value="1"/>
</dbReference>
<dbReference type="Gene3D" id="1.10.287.110">
    <property type="entry name" value="DnaJ domain"/>
    <property type="match status" value="1"/>
</dbReference>
<proteinExistence type="predicted"/>
<dbReference type="PANTHER" id="PTHR24074">
    <property type="entry name" value="CO-CHAPERONE PROTEIN DJLA"/>
    <property type="match status" value="1"/>
</dbReference>
<comment type="caution">
    <text evidence="2">The sequence shown here is derived from an EMBL/GenBank/DDBJ whole genome shotgun (WGS) entry which is preliminary data.</text>
</comment>
<dbReference type="Pfam" id="PF00226">
    <property type="entry name" value="DnaJ"/>
    <property type="match status" value="1"/>
</dbReference>
<accession>A0A9D9HVD1</accession>
<evidence type="ECO:0000313" key="3">
    <source>
        <dbReference type="Proteomes" id="UP000823641"/>
    </source>
</evidence>
<reference evidence="2" key="1">
    <citation type="submission" date="2020-10" db="EMBL/GenBank/DDBJ databases">
        <authorList>
            <person name="Gilroy R."/>
        </authorList>
    </citation>
    <scope>NUCLEOTIDE SEQUENCE</scope>
    <source>
        <strain evidence="2">G3-3990</strain>
    </source>
</reference>
<dbReference type="Gene3D" id="1.10.3680.10">
    <property type="entry name" value="TerB-like"/>
    <property type="match status" value="1"/>
</dbReference>
<feature type="domain" description="J" evidence="1">
    <location>
        <begin position="179"/>
        <end position="243"/>
    </location>
</feature>
<dbReference type="SUPFAM" id="SSF46565">
    <property type="entry name" value="Chaperone J-domain"/>
    <property type="match status" value="1"/>
</dbReference>
<dbReference type="PROSITE" id="PS50076">
    <property type="entry name" value="DNAJ_2"/>
    <property type="match status" value="1"/>
</dbReference>
<dbReference type="SUPFAM" id="SSF158682">
    <property type="entry name" value="TerB-like"/>
    <property type="match status" value="1"/>
</dbReference>
<dbReference type="InterPro" id="IPR050817">
    <property type="entry name" value="DjlA_DnaK_co-chaperone"/>
</dbReference>
<dbReference type="InterPro" id="IPR007791">
    <property type="entry name" value="DjlA_N"/>
</dbReference>
<dbReference type="PRINTS" id="PR00625">
    <property type="entry name" value="JDOMAIN"/>
</dbReference>
<sequence length="243" mass="26992">MGFVSKLVGAGLGFVLGGPVGAVIGFFIGSAFSGKQQEEYASTHRHHTAEGDFKVSLLVLIACVMKADGNVKRSELDVVKRFLLRNYTESDALEALQILKKLLEQPINETEMAMQIGQYMNYSTKLELVHLLLDIAYADGGFSSAEMAVINRIANIFRLSTADFDALCALYNKQQDADWMYKALQITPDVSDDEVKKAYRKMAMKYHPDKVASAGEEAKQSATEKFRQINEAYEAIKKARGMK</sequence>
<gene>
    <name evidence="2" type="ORF">IAA73_09450</name>
</gene>
<dbReference type="InterPro" id="IPR001623">
    <property type="entry name" value="DnaJ_domain"/>
</dbReference>
<dbReference type="CDD" id="cd06257">
    <property type="entry name" value="DnaJ"/>
    <property type="match status" value="1"/>
</dbReference>
<reference evidence="2" key="2">
    <citation type="journal article" date="2021" name="PeerJ">
        <title>Extensive microbial diversity within the chicken gut microbiome revealed by metagenomics and culture.</title>
        <authorList>
            <person name="Gilroy R."/>
            <person name="Ravi A."/>
            <person name="Getino M."/>
            <person name="Pursley I."/>
            <person name="Horton D.L."/>
            <person name="Alikhan N.F."/>
            <person name="Baker D."/>
            <person name="Gharbi K."/>
            <person name="Hall N."/>
            <person name="Watson M."/>
            <person name="Adriaenssens E.M."/>
            <person name="Foster-Nyarko E."/>
            <person name="Jarju S."/>
            <person name="Secka A."/>
            <person name="Antonio M."/>
            <person name="Oren A."/>
            <person name="Chaudhuri R.R."/>
            <person name="La Ragione R."/>
            <person name="Hildebrand F."/>
            <person name="Pallen M.J."/>
        </authorList>
    </citation>
    <scope>NUCLEOTIDE SEQUENCE</scope>
    <source>
        <strain evidence="2">G3-3990</strain>
    </source>
</reference>
<evidence type="ECO:0000313" key="2">
    <source>
        <dbReference type="EMBL" id="MBO8460543.1"/>
    </source>
</evidence>
<organism evidence="2 3">
    <name type="scientific">Candidatus Gallipaludibacter merdavium</name>
    <dbReference type="NCBI Taxonomy" id="2840839"/>
    <lineage>
        <taxon>Bacteria</taxon>
        <taxon>Pseudomonadati</taxon>
        <taxon>Bacteroidota</taxon>
        <taxon>Bacteroidia</taxon>
        <taxon>Bacteroidales</taxon>
        <taxon>Candidatus Gallipaludibacter</taxon>
    </lineage>
</organism>